<dbReference type="InterPro" id="IPR036390">
    <property type="entry name" value="WH_DNA-bd_sf"/>
</dbReference>
<dbReference type="Gene3D" id="1.20.120.530">
    <property type="entry name" value="GntR ligand-binding domain-like"/>
    <property type="match status" value="1"/>
</dbReference>
<evidence type="ECO:0000256" key="2">
    <source>
        <dbReference type="ARBA" id="ARBA00023125"/>
    </source>
</evidence>
<dbReference type="GO" id="GO:0003677">
    <property type="term" value="F:DNA binding"/>
    <property type="evidence" value="ECO:0007669"/>
    <property type="project" value="UniProtKB-KW"/>
</dbReference>
<keyword evidence="3" id="KW-0804">Transcription</keyword>
<reference evidence="5 6" key="1">
    <citation type="submission" date="2019-03" db="EMBL/GenBank/DDBJ databases">
        <title>Genomic Encyclopedia of Type Strains, Phase IV (KMG-IV): sequencing the most valuable type-strain genomes for metagenomic binning, comparative biology and taxonomic classification.</title>
        <authorList>
            <person name="Goeker M."/>
        </authorList>
    </citation>
    <scope>NUCLEOTIDE SEQUENCE [LARGE SCALE GENOMIC DNA]</scope>
    <source>
        <strain evidence="5 6">LX-B</strain>
    </source>
</reference>
<dbReference type="RefSeq" id="WP_165907849.1">
    <property type="nucleotide sequence ID" value="NZ_SLUN01000005.1"/>
</dbReference>
<comment type="caution">
    <text evidence="5">The sequence shown here is derived from an EMBL/GenBank/DDBJ whole genome shotgun (WGS) entry which is preliminary data.</text>
</comment>
<dbReference type="SMART" id="SM00345">
    <property type="entry name" value="HTH_GNTR"/>
    <property type="match status" value="1"/>
</dbReference>
<feature type="domain" description="HTH gntR-type" evidence="4">
    <location>
        <begin position="9"/>
        <end position="77"/>
    </location>
</feature>
<dbReference type="EMBL" id="SLUN01000005">
    <property type="protein sequence ID" value="TCL73349.1"/>
    <property type="molecule type" value="Genomic_DNA"/>
</dbReference>
<dbReference type="SMART" id="SM00895">
    <property type="entry name" value="FCD"/>
    <property type="match status" value="1"/>
</dbReference>
<keyword evidence="2 5" id="KW-0238">DNA-binding</keyword>
<dbReference type="PANTHER" id="PTHR43537:SF5">
    <property type="entry name" value="UXU OPERON TRANSCRIPTIONAL REGULATOR"/>
    <property type="match status" value="1"/>
</dbReference>
<keyword evidence="1" id="KW-0805">Transcription regulation</keyword>
<dbReference type="PROSITE" id="PS50949">
    <property type="entry name" value="HTH_GNTR"/>
    <property type="match status" value="1"/>
</dbReference>
<dbReference type="Pfam" id="PF07729">
    <property type="entry name" value="FCD"/>
    <property type="match status" value="1"/>
</dbReference>
<protein>
    <submittedName>
        <fullName evidence="5">DNA-binding FadR family transcriptional regulator</fullName>
    </submittedName>
</protein>
<dbReference type="SUPFAM" id="SSF46785">
    <property type="entry name" value="Winged helix' DNA-binding domain"/>
    <property type="match status" value="1"/>
</dbReference>
<dbReference type="Pfam" id="PF00392">
    <property type="entry name" value="GntR"/>
    <property type="match status" value="1"/>
</dbReference>
<dbReference type="SUPFAM" id="SSF48008">
    <property type="entry name" value="GntR ligand-binding domain-like"/>
    <property type="match status" value="1"/>
</dbReference>
<organism evidence="5 6">
    <name type="scientific">Hydrogenispora ethanolica</name>
    <dbReference type="NCBI Taxonomy" id="1082276"/>
    <lineage>
        <taxon>Bacteria</taxon>
        <taxon>Bacillati</taxon>
        <taxon>Bacillota</taxon>
        <taxon>Hydrogenispora</taxon>
    </lineage>
</organism>
<dbReference type="Proteomes" id="UP000295008">
    <property type="component" value="Unassembled WGS sequence"/>
</dbReference>
<name>A0A4R1S2S9_HYDET</name>
<dbReference type="CDD" id="cd07377">
    <property type="entry name" value="WHTH_GntR"/>
    <property type="match status" value="1"/>
</dbReference>
<dbReference type="AlphaFoldDB" id="A0A4R1S2S9"/>
<dbReference type="PRINTS" id="PR00035">
    <property type="entry name" value="HTHGNTR"/>
</dbReference>
<accession>A0A4R1S2S9</accession>
<evidence type="ECO:0000313" key="6">
    <source>
        <dbReference type="Proteomes" id="UP000295008"/>
    </source>
</evidence>
<evidence type="ECO:0000256" key="1">
    <source>
        <dbReference type="ARBA" id="ARBA00023015"/>
    </source>
</evidence>
<dbReference type="InterPro" id="IPR000524">
    <property type="entry name" value="Tscrpt_reg_HTH_GntR"/>
</dbReference>
<keyword evidence="6" id="KW-1185">Reference proteome</keyword>
<dbReference type="Gene3D" id="1.10.10.10">
    <property type="entry name" value="Winged helix-like DNA-binding domain superfamily/Winged helix DNA-binding domain"/>
    <property type="match status" value="1"/>
</dbReference>
<dbReference type="GO" id="GO:0003700">
    <property type="term" value="F:DNA-binding transcription factor activity"/>
    <property type="evidence" value="ECO:0007669"/>
    <property type="project" value="InterPro"/>
</dbReference>
<proteinExistence type="predicted"/>
<dbReference type="PANTHER" id="PTHR43537">
    <property type="entry name" value="TRANSCRIPTIONAL REGULATOR, GNTR FAMILY"/>
    <property type="match status" value="1"/>
</dbReference>
<gene>
    <name evidence="5" type="ORF">EDC14_1005213</name>
</gene>
<dbReference type="InterPro" id="IPR008920">
    <property type="entry name" value="TF_FadR/GntR_C"/>
</dbReference>
<dbReference type="InterPro" id="IPR011711">
    <property type="entry name" value="GntR_C"/>
</dbReference>
<evidence type="ECO:0000259" key="4">
    <source>
        <dbReference type="PROSITE" id="PS50949"/>
    </source>
</evidence>
<dbReference type="InterPro" id="IPR036388">
    <property type="entry name" value="WH-like_DNA-bd_sf"/>
</dbReference>
<sequence length="232" mass="26816">MSIHSIEKVDLVERVFEQMKDNIISGEWNPGEKIPSENDLCKMFNVSRNTVRSAIQKLKAIGAVTSEQGKGTFVYKSIADSLIDSFIPLVSLDEEEMMDIVDFRDIIENESARLAAKRATEEDLEHIRRSLDNMIANTHDYKKFSIADYQFHLSIVKASKNRIFYKAMLRLKDVIYNHLEEMNRNGDLVFSINGHVRLFDAIKSRDYELAGMLSKSDKEIVKQQVHYNYTNK</sequence>
<evidence type="ECO:0000313" key="5">
    <source>
        <dbReference type="EMBL" id="TCL73349.1"/>
    </source>
</evidence>
<evidence type="ECO:0000256" key="3">
    <source>
        <dbReference type="ARBA" id="ARBA00023163"/>
    </source>
</evidence>